<dbReference type="GO" id="GO:0006099">
    <property type="term" value="P:tricarboxylic acid cycle"/>
    <property type="evidence" value="ECO:0007669"/>
    <property type="project" value="UniProtKB-UniRule"/>
</dbReference>
<feature type="binding site" evidence="6 8">
    <location>
        <position position="113"/>
    </location>
    <ligand>
        <name>substrate</name>
    </ligand>
</feature>
<dbReference type="RefSeq" id="WP_193993061.1">
    <property type="nucleotide sequence ID" value="NZ_JADEXP010000075.1"/>
</dbReference>
<dbReference type="GO" id="GO:0030060">
    <property type="term" value="F:L-malate dehydrogenase (NAD+) activity"/>
    <property type="evidence" value="ECO:0007669"/>
    <property type="project" value="UniProtKB-UniRule"/>
</dbReference>
<evidence type="ECO:0000259" key="10">
    <source>
        <dbReference type="Pfam" id="PF00056"/>
    </source>
</evidence>
<comment type="similarity">
    <text evidence="1">Belongs to the LDH/MDH superfamily. LDH family.</text>
</comment>
<evidence type="ECO:0000256" key="1">
    <source>
        <dbReference type="ARBA" id="ARBA00006054"/>
    </source>
</evidence>
<evidence type="ECO:0000313" key="13">
    <source>
        <dbReference type="Proteomes" id="UP000615026"/>
    </source>
</evidence>
<dbReference type="GO" id="GO:0004459">
    <property type="term" value="F:L-lactate dehydrogenase (NAD+) activity"/>
    <property type="evidence" value="ECO:0007669"/>
    <property type="project" value="UniProtKB-EC"/>
</dbReference>
<dbReference type="EC" id="1.1.1.37" evidence="6"/>
<evidence type="ECO:0000313" key="12">
    <source>
        <dbReference type="EMBL" id="MBE9067090.1"/>
    </source>
</evidence>
<evidence type="ECO:0000256" key="9">
    <source>
        <dbReference type="PIRSR" id="PIRSR000102-3"/>
    </source>
</evidence>
<proteinExistence type="inferred from homology"/>
<dbReference type="CDD" id="cd01339">
    <property type="entry name" value="LDH-like_MDH"/>
    <property type="match status" value="1"/>
</dbReference>
<evidence type="ECO:0000256" key="8">
    <source>
        <dbReference type="PIRSR" id="PIRSR000102-2"/>
    </source>
</evidence>
<feature type="binding site" evidence="6 9">
    <location>
        <begin position="34"/>
        <end position="39"/>
    </location>
    <ligand>
        <name>NAD(+)</name>
        <dbReference type="ChEBI" id="CHEBI:57540"/>
    </ligand>
</feature>
<protein>
    <recommendedName>
        <fullName evidence="6">Malate dehydrogenase</fullName>
        <ecNumber evidence="6">1.1.1.37</ecNumber>
    </recommendedName>
</protein>
<evidence type="ECO:0000256" key="6">
    <source>
        <dbReference type="HAMAP-Rule" id="MF_00487"/>
    </source>
</evidence>
<dbReference type="GO" id="GO:0006089">
    <property type="term" value="P:lactate metabolic process"/>
    <property type="evidence" value="ECO:0007669"/>
    <property type="project" value="TreeGrafter"/>
</dbReference>
<keyword evidence="3 6" id="KW-0560">Oxidoreductase</keyword>
<dbReference type="PRINTS" id="PR00086">
    <property type="entry name" value="LLDHDRGNASE"/>
</dbReference>
<dbReference type="NCBIfam" id="NF004863">
    <property type="entry name" value="PRK06223.1"/>
    <property type="match status" value="1"/>
</dbReference>
<feature type="binding site" evidence="6 8">
    <location>
        <position position="176"/>
    </location>
    <ligand>
        <name>substrate</name>
    </ligand>
</feature>
<dbReference type="FunFam" id="3.90.110.10:FF:000004">
    <property type="entry name" value="Malate dehydrogenase"/>
    <property type="match status" value="1"/>
</dbReference>
<dbReference type="Pfam" id="PF00056">
    <property type="entry name" value="Ldh_1_N"/>
    <property type="match status" value="1"/>
</dbReference>
<sequence>MVVARSSSQTAVNATAISPARAGQVAIPKITIIGAGNVGASLARSLLSQNLGNVVLLDIVAGRPQGLALDMAEACPLEGCTHHIIGTNDYQDTADSQVIVITAGLPRKPGMSRDDLLKVNGRIILDVVANALPHSPDAHFILVTNPLDVMAYLAWQTSGLSPSKVMGQAGVLDSARFRTFIAHELGVPPQDVSTMVLGGHGDLMVPLISHTTVSSIPLTELLSTAKIQELVERTRHGGAEIVNHLKTGGAFYAPAAATATMVAAILQNQSAILPVSAYLNGQYGLKDIYLGVPCHLDSSGVASVVELSLAADELQALQASADSVRKTLKNALPLLTA</sequence>
<keyword evidence="2 6" id="KW-0816">Tricarboxylic acid cycle</keyword>
<dbReference type="AlphaFoldDB" id="A0A928ZR94"/>
<dbReference type="EMBL" id="JADEXP010000075">
    <property type="protein sequence ID" value="MBE9067090.1"/>
    <property type="molecule type" value="Genomic_DNA"/>
</dbReference>
<dbReference type="InterPro" id="IPR001557">
    <property type="entry name" value="L-lactate/malate_DH"/>
</dbReference>
<name>A0A928ZR94_LEPEC</name>
<dbReference type="Proteomes" id="UP000615026">
    <property type="component" value="Unassembled WGS sequence"/>
</dbReference>
<comment type="catalytic activity">
    <reaction evidence="6">
        <text>(S)-malate + NAD(+) = oxaloacetate + NADH + H(+)</text>
        <dbReference type="Rhea" id="RHEA:21432"/>
        <dbReference type="ChEBI" id="CHEBI:15378"/>
        <dbReference type="ChEBI" id="CHEBI:15589"/>
        <dbReference type="ChEBI" id="CHEBI:16452"/>
        <dbReference type="ChEBI" id="CHEBI:57540"/>
        <dbReference type="ChEBI" id="CHEBI:57945"/>
        <dbReference type="EC" id="1.1.1.37"/>
    </reaction>
</comment>
<comment type="catalytic activity">
    <reaction evidence="5">
        <text>(S)-lactate + NAD(+) = pyruvate + NADH + H(+)</text>
        <dbReference type="Rhea" id="RHEA:23444"/>
        <dbReference type="ChEBI" id="CHEBI:15361"/>
        <dbReference type="ChEBI" id="CHEBI:15378"/>
        <dbReference type="ChEBI" id="CHEBI:16651"/>
        <dbReference type="ChEBI" id="CHEBI:57540"/>
        <dbReference type="ChEBI" id="CHEBI:57945"/>
        <dbReference type="EC" id="1.1.1.27"/>
    </reaction>
</comment>
<dbReference type="PANTHER" id="PTHR43128:SF16">
    <property type="entry name" value="L-LACTATE DEHYDROGENASE"/>
    <property type="match status" value="1"/>
</dbReference>
<evidence type="ECO:0000256" key="5">
    <source>
        <dbReference type="ARBA" id="ARBA00049258"/>
    </source>
</evidence>
<feature type="binding site" evidence="6 8">
    <location>
        <position position="145"/>
    </location>
    <ligand>
        <name>substrate</name>
    </ligand>
</feature>
<feature type="binding site" evidence="6 9">
    <location>
        <begin position="143"/>
        <end position="145"/>
    </location>
    <ligand>
        <name>NAD(+)</name>
        <dbReference type="ChEBI" id="CHEBI:57540"/>
    </ligand>
</feature>
<feature type="domain" description="Lactate/malate dehydrogenase N-terminal" evidence="10">
    <location>
        <begin position="29"/>
        <end position="167"/>
    </location>
</feature>
<feature type="binding site" evidence="6 9">
    <location>
        <position position="120"/>
    </location>
    <ligand>
        <name>NAD(+)</name>
        <dbReference type="ChEBI" id="CHEBI:57540"/>
    </ligand>
</feature>
<dbReference type="Pfam" id="PF02866">
    <property type="entry name" value="Ldh_1_C"/>
    <property type="match status" value="1"/>
</dbReference>
<gene>
    <name evidence="6 12" type="primary">mdh</name>
    <name evidence="12" type="ORF">IQ260_10530</name>
</gene>
<feature type="active site" description="Proton acceptor" evidence="6 7">
    <location>
        <position position="200"/>
    </location>
</feature>
<dbReference type="SUPFAM" id="SSF56327">
    <property type="entry name" value="LDH C-terminal domain-like"/>
    <property type="match status" value="1"/>
</dbReference>
<feature type="binding site" evidence="6 8">
    <location>
        <position position="107"/>
    </location>
    <ligand>
        <name>substrate</name>
    </ligand>
</feature>
<evidence type="ECO:0000256" key="4">
    <source>
        <dbReference type="ARBA" id="ARBA00023027"/>
    </source>
</evidence>
<organism evidence="12 13">
    <name type="scientific">Leptolyngbya cf. ectocarpi LEGE 11479</name>
    <dbReference type="NCBI Taxonomy" id="1828722"/>
    <lineage>
        <taxon>Bacteria</taxon>
        <taxon>Bacillati</taxon>
        <taxon>Cyanobacteriota</taxon>
        <taxon>Cyanophyceae</taxon>
        <taxon>Leptolyngbyales</taxon>
        <taxon>Leptolyngbyaceae</taxon>
        <taxon>Leptolyngbya group</taxon>
        <taxon>Leptolyngbya</taxon>
    </lineage>
</organism>
<dbReference type="InterPro" id="IPR015955">
    <property type="entry name" value="Lactate_DH/Glyco_Ohase_4_C"/>
</dbReference>
<comment type="caution">
    <text evidence="12">The sequence shown here is derived from an EMBL/GenBank/DDBJ whole genome shotgun (WGS) entry which is preliminary data.</text>
</comment>
<evidence type="ECO:0000256" key="3">
    <source>
        <dbReference type="ARBA" id="ARBA00023002"/>
    </source>
</evidence>
<dbReference type="InterPro" id="IPR011275">
    <property type="entry name" value="Malate_DH_type3"/>
</dbReference>
<evidence type="ECO:0000259" key="11">
    <source>
        <dbReference type="Pfam" id="PF02866"/>
    </source>
</evidence>
<dbReference type="NCBIfam" id="TIGR01763">
    <property type="entry name" value="MalateDH_bact"/>
    <property type="match status" value="1"/>
</dbReference>
<keyword evidence="4 6" id="KW-0520">NAD</keyword>
<evidence type="ECO:0000256" key="2">
    <source>
        <dbReference type="ARBA" id="ARBA00022532"/>
    </source>
</evidence>
<dbReference type="Gene3D" id="3.40.50.720">
    <property type="entry name" value="NAD(P)-binding Rossmann-like Domain"/>
    <property type="match status" value="1"/>
</dbReference>
<reference evidence="12" key="1">
    <citation type="submission" date="2020-10" db="EMBL/GenBank/DDBJ databases">
        <authorList>
            <person name="Castelo-Branco R."/>
            <person name="Eusebio N."/>
            <person name="Adriana R."/>
            <person name="Vieira A."/>
            <person name="Brugerolle De Fraissinette N."/>
            <person name="Rezende De Castro R."/>
            <person name="Schneider M.P."/>
            <person name="Vasconcelos V."/>
            <person name="Leao P.N."/>
        </authorList>
    </citation>
    <scope>NUCLEOTIDE SEQUENCE</scope>
    <source>
        <strain evidence="12">LEGE 11479</strain>
    </source>
</reference>
<keyword evidence="13" id="KW-1185">Reference proteome</keyword>
<evidence type="ECO:0000256" key="7">
    <source>
        <dbReference type="PIRSR" id="PIRSR000102-1"/>
    </source>
</evidence>
<comment type="similarity">
    <text evidence="6">Belongs to the LDH/MDH superfamily. MDH type 3 family.</text>
</comment>
<dbReference type="FunFam" id="3.40.50.720:FF:000018">
    <property type="entry name" value="Malate dehydrogenase"/>
    <property type="match status" value="1"/>
</dbReference>
<dbReference type="HAMAP" id="MF_00487">
    <property type="entry name" value="Malate_dehydrog_3"/>
    <property type="match status" value="1"/>
</dbReference>
<feature type="domain" description="Lactate/malate dehydrogenase C-terminal" evidence="11">
    <location>
        <begin position="172"/>
        <end position="331"/>
    </location>
</feature>
<dbReference type="InterPro" id="IPR001236">
    <property type="entry name" value="Lactate/malate_DH_N"/>
</dbReference>
<comment type="function">
    <text evidence="6">Catalyzes the reversible oxidation of malate to oxaloacetate.</text>
</comment>
<accession>A0A928ZR94</accession>
<dbReference type="InterPro" id="IPR036291">
    <property type="entry name" value="NAD(P)-bd_dom_sf"/>
</dbReference>
<dbReference type="PANTHER" id="PTHR43128">
    <property type="entry name" value="L-2-HYDROXYCARBOXYLATE DEHYDROGENASE (NAD(P)(+))"/>
    <property type="match status" value="1"/>
</dbReference>
<feature type="binding site" evidence="6 9">
    <location>
        <position position="58"/>
    </location>
    <ligand>
        <name>NAD(+)</name>
        <dbReference type="ChEBI" id="CHEBI:57540"/>
    </ligand>
</feature>
<dbReference type="InterPro" id="IPR022383">
    <property type="entry name" value="Lactate/malate_DH_C"/>
</dbReference>
<dbReference type="SUPFAM" id="SSF51735">
    <property type="entry name" value="NAD(P)-binding Rossmann-fold domains"/>
    <property type="match status" value="1"/>
</dbReference>
<dbReference type="PIRSF" id="PIRSF000102">
    <property type="entry name" value="Lac_mal_DH"/>
    <property type="match status" value="1"/>
</dbReference>
<dbReference type="Gene3D" id="3.90.110.10">
    <property type="entry name" value="Lactate dehydrogenase/glycoside hydrolase, family 4, C-terminal"/>
    <property type="match status" value="1"/>
</dbReference>